<dbReference type="AlphaFoldDB" id="A0A8T0RBL9"/>
<feature type="compositionally biased region" description="Acidic residues" evidence="1">
    <location>
        <begin position="42"/>
        <end position="52"/>
    </location>
</feature>
<evidence type="ECO:0000313" key="3">
    <source>
        <dbReference type="Proteomes" id="UP000823388"/>
    </source>
</evidence>
<organism evidence="2 3">
    <name type="scientific">Panicum virgatum</name>
    <name type="common">Blackwell switchgrass</name>
    <dbReference type="NCBI Taxonomy" id="38727"/>
    <lineage>
        <taxon>Eukaryota</taxon>
        <taxon>Viridiplantae</taxon>
        <taxon>Streptophyta</taxon>
        <taxon>Embryophyta</taxon>
        <taxon>Tracheophyta</taxon>
        <taxon>Spermatophyta</taxon>
        <taxon>Magnoliopsida</taxon>
        <taxon>Liliopsida</taxon>
        <taxon>Poales</taxon>
        <taxon>Poaceae</taxon>
        <taxon>PACMAD clade</taxon>
        <taxon>Panicoideae</taxon>
        <taxon>Panicodae</taxon>
        <taxon>Paniceae</taxon>
        <taxon>Panicinae</taxon>
        <taxon>Panicum</taxon>
        <taxon>Panicum sect. Hiantes</taxon>
    </lineage>
</organism>
<reference evidence="2" key="1">
    <citation type="submission" date="2020-05" db="EMBL/GenBank/DDBJ databases">
        <title>WGS assembly of Panicum virgatum.</title>
        <authorList>
            <person name="Lovell J.T."/>
            <person name="Jenkins J."/>
            <person name="Shu S."/>
            <person name="Juenger T.E."/>
            <person name="Schmutz J."/>
        </authorList>
    </citation>
    <scope>NUCLEOTIDE SEQUENCE</scope>
    <source>
        <strain evidence="2">AP13</strain>
    </source>
</reference>
<feature type="region of interest" description="Disordered" evidence="1">
    <location>
        <begin position="30"/>
        <end position="54"/>
    </location>
</feature>
<name>A0A8T0RBL9_PANVG</name>
<comment type="caution">
    <text evidence="2">The sequence shown here is derived from an EMBL/GenBank/DDBJ whole genome shotgun (WGS) entry which is preliminary data.</text>
</comment>
<accession>A0A8T0RBL9</accession>
<evidence type="ECO:0000256" key="1">
    <source>
        <dbReference type="SAM" id="MobiDB-lite"/>
    </source>
</evidence>
<gene>
    <name evidence="2" type="ORF">PVAP13_6KG124200</name>
</gene>
<dbReference type="EMBL" id="CM029047">
    <property type="protein sequence ID" value="KAG2582283.1"/>
    <property type="molecule type" value="Genomic_DNA"/>
</dbReference>
<sequence>MSTVQSGSEVGDEEELDFYVEATDDISWDDDNILPARNPSSLEEDENAGYDEEMFRPNIQASKTWYIGKRYDMAYTSSWYFG</sequence>
<protein>
    <submittedName>
        <fullName evidence="2">Uncharacterized protein</fullName>
    </submittedName>
</protein>
<evidence type="ECO:0000313" key="2">
    <source>
        <dbReference type="EMBL" id="KAG2582283.1"/>
    </source>
</evidence>
<keyword evidence="3" id="KW-1185">Reference proteome</keyword>
<proteinExistence type="predicted"/>
<dbReference type="Proteomes" id="UP000823388">
    <property type="component" value="Chromosome 6K"/>
</dbReference>